<reference evidence="3" key="1">
    <citation type="journal article" date="2019" name="Int. J. Syst. Evol. Microbiol.">
        <title>The Global Catalogue of Microorganisms (GCM) 10K type strain sequencing project: providing services to taxonomists for standard genome sequencing and annotation.</title>
        <authorList>
            <consortium name="The Broad Institute Genomics Platform"/>
            <consortium name="The Broad Institute Genome Sequencing Center for Infectious Disease"/>
            <person name="Wu L."/>
            <person name="Ma J."/>
        </authorList>
    </citation>
    <scope>NUCLEOTIDE SEQUENCE [LARGE SCALE GENOMIC DNA]</scope>
    <source>
        <strain evidence="3">CGMCC 1.13718</strain>
    </source>
</reference>
<name>A0ABW1YGF4_9GAMM</name>
<feature type="transmembrane region" description="Helical" evidence="1">
    <location>
        <begin position="12"/>
        <end position="29"/>
    </location>
</feature>
<feature type="transmembrane region" description="Helical" evidence="1">
    <location>
        <begin position="49"/>
        <end position="72"/>
    </location>
</feature>
<sequence>MEYKLFDIETGYYVLCFVAAFVLFFKLHKDGEPPFAVLGYINPSASESAFGRFFEAILFATLGALIGTALTIPTSPAQAIAAGLGWTGLLSATNSSGS</sequence>
<evidence type="ECO:0000313" key="2">
    <source>
        <dbReference type="EMBL" id="MFC6631836.1"/>
    </source>
</evidence>
<keyword evidence="3" id="KW-1185">Reference proteome</keyword>
<gene>
    <name evidence="2" type="ORF">ACFQBM_01015</name>
</gene>
<organism evidence="2 3">
    <name type="scientific">Microbulbifer taiwanensis</name>
    <dbReference type="NCBI Taxonomy" id="986746"/>
    <lineage>
        <taxon>Bacteria</taxon>
        <taxon>Pseudomonadati</taxon>
        <taxon>Pseudomonadota</taxon>
        <taxon>Gammaproteobacteria</taxon>
        <taxon>Cellvibrionales</taxon>
        <taxon>Microbulbiferaceae</taxon>
        <taxon>Microbulbifer</taxon>
    </lineage>
</organism>
<keyword evidence="1" id="KW-0812">Transmembrane</keyword>
<dbReference type="Proteomes" id="UP001596425">
    <property type="component" value="Unassembled WGS sequence"/>
</dbReference>
<accession>A0ABW1YGF4</accession>
<proteinExistence type="predicted"/>
<evidence type="ECO:0000313" key="3">
    <source>
        <dbReference type="Proteomes" id="UP001596425"/>
    </source>
</evidence>
<protein>
    <recommendedName>
        <fullName evidence="4">ABC transporter permease</fullName>
    </recommendedName>
</protein>
<evidence type="ECO:0008006" key="4">
    <source>
        <dbReference type="Google" id="ProtNLM"/>
    </source>
</evidence>
<keyword evidence="1" id="KW-0472">Membrane</keyword>
<evidence type="ECO:0000256" key="1">
    <source>
        <dbReference type="SAM" id="Phobius"/>
    </source>
</evidence>
<comment type="caution">
    <text evidence="2">The sequence shown here is derived from an EMBL/GenBank/DDBJ whole genome shotgun (WGS) entry which is preliminary data.</text>
</comment>
<dbReference type="EMBL" id="JBHSVR010000001">
    <property type="protein sequence ID" value="MFC6631836.1"/>
    <property type="molecule type" value="Genomic_DNA"/>
</dbReference>
<dbReference type="RefSeq" id="WP_193193051.1">
    <property type="nucleotide sequence ID" value="NZ_JACZFR010000037.1"/>
</dbReference>
<keyword evidence="1" id="KW-1133">Transmembrane helix</keyword>